<gene>
    <name evidence="2" type="ORF">N7U66_18845</name>
</gene>
<sequence>MEYLSDFVPDVIFNSSLVYINLETNSITCWEEIYGTSQGTGWQDIVGWEQTPCPWHTSNSGGGETSSSPSRSGSDTTSEIPSAIVAKL</sequence>
<keyword evidence="3" id="KW-1185">Reference proteome</keyword>
<accession>A0A9E8SDL8</accession>
<evidence type="ECO:0000313" key="3">
    <source>
        <dbReference type="Proteomes" id="UP001164705"/>
    </source>
</evidence>
<dbReference type="AlphaFoldDB" id="A0A9E8SDL8"/>
<organism evidence="2 3">
    <name type="scientific">Lacinutrix neustonica</name>
    <dbReference type="NCBI Taxonomy" id="2980107"/>
    <lineage>
        <taxon>Bacteria</taxon>
        <taxon>Pseudomonadati</taxon>
        <taxon>Bacteroidota</taxon>
        <taxon>Flavobacteriia</taxon>
        <taxon>Flavobacteriales</taxon>
        <taxon>Flavobacteriaceae</taxon>
        <taxon>Lacinutrix</taxon>
    </lineage>
</organism>
<reference evidence="2" key="1">
    <citation type="submission" date="2022-11" db="EMBL/GenBank/DDBJ databases">
        <title>Lacinutrix neustonica HL-RS19T sp. nov., isolated from the surface microlayer sample of brackish Lake Shihwa.</title>
        <authorList>
            <person name="Choi J.Y."/>
            <person name="Hwang C.Y."/>
        </authorList>
    </citation>
    <scope>NUCLEOTIDE SEQUENCE</scope>
    <source>
        <strain evidence="2">HL-RS19</strain>
    </source>
</reference>
<dbReference type="RefSeq" id="WP_267676490.1">
    <property type="nucleotide sequence ID" value="NZ_CP113088.1"/>
</dbReference>
<evidence type="ECO:0000256" key="1">
    <source>
        <dbReference type="SAM" id="MobiDB-lite"/>
    </source>
</evidence>
<dbReference type="Proteomes" id="UP001164705">
    <property type="component" value="Chromosome"/>
</dbReference>
<evidence type="ECO:0000313" key="2">
    <source>
        <dbReference type="EMBL" id="WAC01892.1"/>
    </source>
</evidence>
<feature type="region of interest" description="Disordered" evidence="1">
    <location>
        <begin position="51"/>
        <end position="88"/>
    </location>
</feature>
<dbReference type="EMBL" id="CP113088">
    <property type="protein sequence ID" value="WAC01892.1"/>
    <property type="molecule type" value="Genomic_DNA"/>
</dbReference>
<name>A0A9E8SDL8_9FLAO</name>
<proteinExistence type="predicted"/>
<dbReference type="KEGG" id="lnu:N7U66_18845"/>
<protein>
    <submittedName>
        <fullName evidence="2">Uncharacterized protein</fullName>
    </submittedName>
</protein>
<feature type="compositionally biased region" description="Low complexity" evidence="1">
    <location>
        <begin position="65"/>
        <end position="78"/>
    </location>
</feature>